<dbReference type="InterPro" id="IPR029466">
    <property type="entry name" value="NAM-associated_C"/>
</dbReference>
<keyword evidence="4" id="KW-1185">Reference proteome</keyword>
<accession>A0AAF1BDT4</accession>
<evidence type="ECO:0000256" key="1">
    <source>
        <dbReference type="SAM" id="MobiDB-lite"/>
    </source>
</evidence>
<feature type="region of interest" description="Disordered" evidence="1">
    <location>
        <begin position="195"/>
        <end position="217"/>
    </location>
</feature>
<proteinExistence type="predicted"/>
<dbReference type="Pfam" id="PF14303">
    <property type="entry name" value="NAM-associated"/>
    <property type="match status" value="1"/>
</dbReference>
<protein>
    <recommendedName>
        <fullName evidence="2">No apical meristem-associated C-terminal domain-containing protein</fullName>
    </recommendedName>
</protein>
<feature type="domain" description="No apical meristem-associated C-terminal" evidence="2">
    <location>
        <begin position="186"/>
        <end position="297"/>
    </location>
</feature>
<evidence type="ECO:0000313" key="3">
    <source>
        <dbReference type="EMBL" id="WOH16054.1"/>
    </source>
</evidence>
<evidence type="ECO:0000313" key="4">
    <source>
        <dbReference type="Proteomes" id="UP000077755"/>
    </source>
</evidence>
<dbReference type="PANTHER" id="PTHR45125:SF51">
    <property type="entry name" value="F21J9.4-RELATED"/>
    <property type="match status" value="1"/>
</dbReference>
<dbReference type="Proteomes" id="UP000077755">
    <property type="component" value="Chromosome 9"/>
</dbReference>
<reference evidence="3" key="2">
    <citation type="submission" date="2022-03" db="EMBL/GenBank/DDBJ databases">
        <title>Draft title - Genomic analysis of global carrot germplasm unveils the trajectory of domestication and the origin of high carotenoid orange carrot.</title>
        <authorList>
            <person name="Iorizzo M."/>
            <person name="Ellison S."/>
            <person name="Senalik D."/>
            <person name="Macko-Podgorni A."/>
            <person name="Grzebelus D."/>
            <person name="Bostan H."/>
            <person name="Rolling W."/>
            <person name="Curaba J."/>
            <person name="Simon P."/>
        </authorList>
    </citation>
    <scope>NUCLEOTIDE SEQUENCE</scope>
    <source>
        <tissue evidence="3">Leaf</tissue>
    </source>
</reference>
<reference evidence="3" key="1">
    <citation type="journal article" date="2016" name="Nat. Genet.">
        <title>A high-quality carrot genome assembly provides new insights into carotenoid accumulation and asterid genome evolution.</title>
        <authorList>
            <person name="Iorizzo M."/>
            <person name="Ellison S."/>
            <person name="Senalik D."/>
            <person name="Zeng P."/>
            <person name="Satapoomin P."/>
            <person name="Huang J."/>
            <person name="Bowman M."/>
            <person name="Iovene M."/>
            <person name="Sanseverino W."/>
            <person name="Cavagnaro P."/>
            <person name="Yildiz M."/>
            <person name="Macko-Podgorni A."/>
            <person name="Moranska E."/>
            <person name="Grzebelus E."/>
            <person name="Grzebelus D."/>
            <person name="Ashrafi H."/>
            <person name="Zheng Z."/>
            <person name="Cheng S."/>
            <person name="Spooner D."/>
            <person name="Van Deynze A."/>
            <person name="Simon P."/>
        </authorList>
    </citation>
    <scope>NUCLEOTIDE SEQUENCE</scope>
    <source>
        <tissue evidence="3">Leaf</tissue>
    </source>
</reference>
<dbReference type="PANTHER" id="PTHR45125">
    <property type="entry name" value="F21J9.4-RELATED"/>
    <property type="match status" value="1"/>
</dbReference>
<dbReference type="AlphaFoldDB" id="A0AAF1BDT4"/>
<organism evidence="3 4">
    <name type="scientific">Daucus carota subsp. sativus</name>
    <name type="common">Carrot</name>
    <dbReference type="NCBI Taxonomy" id="79200"/>
    <lineage>
        <taxon>Eukaryota</taxon>
        <taxon>Viridiplantae</taxon>
        <taxon>Streptophyta</taxon>
        <taxon>Embryophyta</taxon>
        <taxon>Tracheophyta</taxon>
        <taxon>Spermatophyta</taxon>
        <taxon>Magnoliopsida</taxon>
        <taxon>eudicotyledons</taxon>
        <taxon>Gunneridae</taxon>
        <taxon>Pentapetalae</taxon>
        <taxon>asterids</taxon>
        <taxon>campanulids</taxon>
        <taxon>Apiales</taxon>
        <taxon>Apiaceae</taxon>
        <taxon>Apioideae</taxon>
        <taxon>Scandiceae</taxon>
        <taxon>Daucinae</taxon>
        <taxon>Daucus</taxon>
        <taxon>Daucus sect. Daucus</taxon>
    </lineage>
</organism>
<name>A0AAF1BDT4_DAUCS</name>
<feature type="region of interest" description="Disordered" evidence="1">
    <location>
        <begin position="247"/>
        <end position="279"/>
    </location>
</feature>
<feature type="compositionally biased region" description="Basic and acidic residues" evidence="1">
    <location>
        <begin position="247"/>
        <end position="272"/>
    </location>
</feature>
<gene>
    <name evidence="3" type="ORF">DCAR_0935603</name>
</gene>
<sequence>MDFEQGVSSFSNMLNSDYRIYDEFTTPANVYLSQDCGGERSEEVIVIPSSVCSSQTTKDRRPRTKNFTKQEDEMLISAWQNISFDPITGVDQTNGTYWERVHNYYMRYKNLQSDRTWNSLMHRWSVIQLGVNKFQGFYNQIGSPSGCSEDDKISRTKEMYKDLYHTNFSLEHSSSPCTPECVVLEDSELKRPVGRKAAKEIERKRKRSENEHDDGGAAILEQMRADHLESKKQRNEHLKEMIQLAKERAEREKERDEREKIREAHEQNEADAKIMAVDTSDMGDLEKEYFNSRKKEIIERIRSRTTT</sequence>
<dbReference type="EMBL" id="CP093351">
    <property type="protein sequence ID" value="WOH16054.1"/>
    <property type="molecule type" value="Genomic_DNA"/>
</dbReference>
<feature type="compositionally biased region" description="Basic and acidic residues" evidence="1">
    <location>
        <begin position="195"/>
        <end position="215"/>
    </location>
</feature>
<evidence type="ECO:0000259" key="2">
    <source>
        <dbReference type="Pfam" id="PF14303"/>
    </source>
</evidence>